<dbReference type="InterPro" id="IPR046257">
    <property type="entry name" value="DUF6290"/>
</dbReference>
<proteinExistence type="predicted"/>
<protein>
    <submittedName>
        <fullName evidence="1">CopG family transcriptional regulator</fullName>
    </submittedName>
</protein>
<keyword evidence="2" id="KW-1185">Reference proteome</keyword>
<organism evidence="1 2">
    <name type="scientific">Massilia eurypsychrophila</name>
    <dbReference type="NCBI Taxonomy" id="1485217"/>
    <lineage>
        <taxon>Bacteria</taxon>
        <taxon>Pseudomonadati</taxon>
        <taxon>Pseudomonadota</taxon>
        <taxon>Betaproteobacteria</taxon>
        <taxon>Burkholderiales</taxon>
        <taxon>Oxalobacteraceae</taxon>
        <taxon>Telluria group</taxon>
        <taxon>Massilia</taxon>
    </lineage>
</organism>
<accession>A0A2G8T956</accession>
<dbReference type="SUPFAM" id="SSF47598">
    <property type="entry name" value="Ribbon-helix-helix"/>
    <property type="match status" value="1"/>
</dbReference>
<dbReference type="Pfam" id="PF19807">
    <property type="entry name" value="DUF6290"/>
    <property type="match status" value="1"/>
</dbReference>
<gene>
    <name evidence="1" type="ORF">CR105_23895</name>
</gene>
<dbReference type="AlphaFoldDB" id="A0A2G8T956"/>
<dbReference type="Proteomes" id="UP000230390">
    <property type="component" value="Unassembled WGS sequence"/>
</dbReference>
<name>A0A2G8T956_9BURK</name>
<evidence type="ECO:0000313" key="2">
    <source>
        <dbReference type="Proteomes" id="UP000230390"/>
    </source>
</evidence>
<reference evidence="1 2" key="1">
    <citation type="submission" date="2017-10" db="EMBL/GenBank/DDBJ databases">
        <title>Massilia psychrophilum sp. nov., a novel purple-pigmented bacterium isolated from Tianshan glacier, Xinjiang Municipality, China.</title>
        <authorList>
            <person name="Wang H."/>
        </authorList>
    </citation>
    <scope>NUCLEOTIDE SEQUENCE [LARGE SCALE GENOMIC DNA]</scope>
    <source>
        <strain evidence="1 2">JCM 30074</strain>
    </source>
</reference>
<dbReference type="EMBL" id="PDOC01000025">
    <property type="protein sequence ID" value="PIL42534.1"/>
    <property type="molecule type" value="Genomic_DNA"/>
</dbReference>
<dbReference type="GO" id="GO:0006355">
    <property type="term" value="P:regulation of DNA-templated transcription"/>
    <property type="evidence" value="ECO:0007669"/>
    <property type="project" value="InterPro"/>
</dbReference>
<evidence type="ECO:0000313" key="1">
    <source>
        <dbReference type="EMBL" id="PIL42534.1"/>
    </source>
</evidence>
<dbReference type="InterPro" id="IPR010985">
    <property type="entry name" value="Ribbon_hlx_hlx"/>
</dbReference>
<comment type="caution">
    <text evidence="1">The sequence shown here is derived from an EMBL/GenBank/DDBJ whole genome shotgun (WGS) entry which is preliminary data.</text>
</comment>
<dbReference type="RefSeq" id="WP_099792930.1">
    <property type="nucleotide sequence ID" value="NZ_JBHLYV010000091.1"/>
</dbReference>
<sequence>MIFLRISDEIALRLEKLAERTGRSKEFHARQAILEYLDDQDDLALAEQVKRRIDSGEERTWSLDEVAARLGLD</sequence>
<dbReference type="OrthoDB" id="9812023at2"/>